<sequence>MGKHYKLCAKVIFPNGEIRRFEEPTKAAELMLETPNFFLVNTRSLQMGRRFSPLNADEDLDFSNVYIMFPMKRRNSLVTAADMGALFLTAKRSAGRGGAVQRIMPAPLQVEENRGDETEEGKTETKLKLEDIEEFSTPEFKHRMSMCRSKKPLLETIFEETIWDGEGRGAGTKDGECCMVI</sequence>
<keyword evidence="2" id="KW-1185">Reference proteome</keyword>
<reference evidence="1 2" key="1">
    <citation type="submission" date="2023-12" db="EMBL/GenBank/DDBJ databases">
        <title>A high-quality genome assembly for Dillenia turbinata (Dilleniales).</title>
        <authorList>
            <person name="Chanderbali A."/>
        </authorList>
    </citation>
    <scope>NUCLEOTIDE SEQUENCE [LARGE SCALE GENOMIC DNA]</scope>
    <source>
        <strain evidence="1">LSX21</strain>
        <tissue evidence="1">Leaf</tissue>
    </source>
</reference>
<dbReference type="PANTHER" id="PTHR33052">
    <property type="entry name" value="DUF4228 DOMAIN PROTEIN-RELATED"/>
    <property type="match status" value="1"/>
</dbReference>
<dbReference type="Pfam" id="PF14009">
    <property type="entry name" value="PADRE"/>
    <property type="match status" value="1"/>
</dbReference>
<dbReference type="EMBL" id="JBAMMX010000014">
    <property type="protein sequence ID" value="KAK6927900.1"/>
    <property type="molecule type" value="Genomic_DNA"/>
</dbReference>
<dbReference type="Proteomes" id="UP001370490">
    <property type="component" value="Unassembled WGS sequence"/>
</dbReference>
<dbReference type="AlphaFoldDB" id="A0AAN8ZA50"/>
<evidence type="ECO:0000313" key="1">
    <source>
        <dbReference type="EMBL" id="KAK6927900.1"/>
    </source>
</evidence>
<gene>
    <name evidence="1" type="ORF">RJ641_006491</name>
</gene>
<evidence type="ECO:0000313" key="2">
    <source>
        <dbReference type="Proteomes" id="UP001370490"/>
    </source>
</evidence>
<dbReference type="InterPro" id="IPR025322">
    <property type="entry name" value="PADRE_dom"/>
</dbReference>
<organism evidence="1 2">
    <name type="scientific">Dillenia turbinata</name>
    <dbReference type="NCBI Taxonomy" id="194707"/>
    <lineage>
        <taxon>Eukaryota</taxon>
        <taxon>Viridiplantae</taxon>
        <taxon>Streptophyta</taxon>
        <taxon>Embryophyta</taxon>
        <taxon>Tracheophyta</taxon>
        <taxon>Spermatophyta</taxon>
        <taxon>Magnoliopsida</taxon>
        <taxon>eudicotyledons</taxon>
        <taxon>Gunneridae</taxon>
        <taxon>Pentapetalae</taxon>
        <taxon>Dilleniales</taxon>
        <taxon>Dilleniaceae</taxon>
        <taxon>Dillenia</taxon>
    </lineage>
</organism>
<name>A0AAN8ZA50_9MAGN</name>
<accession>A0AAN8ZA50</accession>
<comment type="caution">
    <text evidence="1">The sequence shown here is derived from an EMBL/GenBank/DDBJ whole genome shotgun (WGS) entry which is preliminary data.</text>
</comment>
<protein>
    <submittedName>
        <fullName evidence="1">PADRE domain</fullName>
    </submittedName>
</protein>
<proteinExistence type="predicted"/>